<evidence type="ECO:0000259" key="2">
    <source>
        <dbReference type="Pfam" id="PF23988"/>
    </source>
</evidence>
<accession>A0ABS6D5I4</accession>
<evidence type="ECO:0000259" key="1">
    <source>
        <dbReference type="Pfam" id="PF22007"/>
    </source>
</evidence>
<reference evidence="3 4" key="1">
    <citation type="submission" date="2021-06" db="EMBL/GenBank/DDBJ databases">
        <title>Faecalicatena sp. nov. isolated from porcine feces.</title>
        <authorList>
            <person name="Oh B.S."/>
            <person name="Lee J.H."/>
        </authorList>
    </citation>
    <scope>NUCLEOTIDE SEQUENCE [LARGE SCALE GENOMIC DNA]</scope>
    <source>
        <strain evidence="3 4">AGMB00832</strain>
    </source>
</reference>
<evidence type="ECO:0000313" key="3">
    <source>
        <dbReference type="EMBL" id="MBU3876859.1"/>
    </source>
</evidence>
<organism evidence="3 4">
    <name type="scientific">Faecalicatena faecalis</name>
    <dbReference type="NCBI Taxonomy" id="2726362"/>
    <lineage>
        <taxon>Bacteria</taxon>
        <taxon>Bacillati</taxon>
        <taxon>Bacillota</taxon>
        <taxon>Clostridia</taxon>
        <taxon>Lachnospirales</taxon>
        <taxon>Lachnospiraceae</taxon>
        <taxon>Faecalicatena</taxon>
    </lineage>
</organism>
<gene>
    <name evidence="3" type="ORF">HGO97_013680</name>
</gene>
<comment type="caution">
    <text evidence="3">The sequence shown here is derived from an EMBL/GenBank/DDBJ whole genome shotgun (WGS) entry which is preliminary data.</text>
</comment>
<dbReference type="RefSeq" id="WP_216242723.1">
    <property type="nucleotide sequence ID" value="NZ_JABACJ020000013.1"/>
</dbReference>
<dbReference type="Pfam" id="PF22007">
    <property type="entry name" value="DUF6930"/>
    <property type="match status" value="1"/>
</dbReference>
<dbReference type="EMBL" id="JABACJ020000013">
    <property type="protein sequence ID" value="MBU3876859.1"/>
    <property type="molecule type" value="Genomic_DNA"/>
</dbReference>
<name>A0ABS6D5I4_9FIRM</name>
<evidence type="ECO:0008006" key="5">
    <source>
        <dbReference type="Google" id="ProtNLM"/>
    </source>
</evidence>
<feature type="domain" description="DUF7309" evidence="2">
    <location>
        <begin position="10"/>
        <end position="178"/>
    </location>
</feature>
<dbReference type="InterPro" id="IPR055733">
    <property type="entry name" value="DUF7309"/>
</dbReference>
<feature type="domain" description="DUF6930" evidence="1">
    <location>
        <begin position="216"/>
        <end position="333"/>
    </location>
</feature>
<evidence type="ECO:0000313" key="4">
    <source>
        <dbReference type="Proteomes" id="UP000723714"/>
    </source>
</evidence>
<dbReference type="InterPro" id="IPR054216">
    <property type="entry name" value="DUF6930"/>
</dbReference>
<sequence length="341" mass="39572">MRKEATLEQWKELYELCGKLKELKPWEEFWDMDLLVICPEGRKKPYFCSVMGKVGSCYGISVYKGYEGLQDFEMLASTEGGGPSSEYAMFEQTNLTCYWGDREEVPQPQKNIIKNLGLKFRGRGQWPFFLSFKRRFSPYTPDADEVEELNVVYKGLNALLNDFKEHKPAVDYANGEFLWYIYQGPEKGWRQEIHGLPDEAGREYPIVELEDEILKKKLQKKPLIDGELQMDFVYLNGSVREDGYDRPVNPLAFLVVDASSGMVVTVDLLGPDEDEIDSVLNFFVQFIEQYGRIRTVRARNPWVFSALQDLCEYCRIELKAGDMPELDEAVNHMKEYFDGRP</sequence>
<proteinExistence type="predicted"/>
<protein>
    <recommendedName>
        <fullName evidence="5">Integrase catalytic domain-containing protein</fullName>
    </recommendedName>
</protein>
<keyword evidence="4" id="KW-1185">Reference proteome</keyword>
<dbReference type="Proteomes" id="UP000723714">
    <property type="component" value="Unassembled WGS sequence"/>
</dbReference>
<dbReference type="Pfam" id="PF23988">
    <property type="entry name" value="DUF7309"/>
    <property type="match status" value="1"/>
</dbReference>